<organism evidence="2 3">
    <name type="scientific">Sediminivirga luteola</name>
    <dbReference type="NCBI Taxonomy" id="1774748"/>
    <lineage>
        <taxon>Bacteria</taxon>
        <taxon>Bacillati</taxon>
        <taxon>Actinomycetota</taxon>
        <taxon>Actinomycetes</taxon>
        <taxon>Micrococcales</taxon>
        <taxon>Brevibacteriaceae</taxon>
        <taxon>Sediminivirga</taxon>
    </lineage>
</organism>
<evidence type="ECO:0000256" key="1">
    <source>
        <dbReference type="SAM" id="Phobius"/>
    </source>
</evidence>
<reference evidence="2" key="1">
    <citation type="journal article" date="2014" name="Int. J. Syst. Evol. Microbiol.">
        <title>Complete genome sequence of Corynebacterium casei LMG S-19264T (=DSM 44701T), isolated from a smear-ripened cheese.</title>
        <authorList>
            <consortium name="US DOE Joint Genome Institute (JGI-PGF)"/>
            <person name="Walter F."/>
            <person name="Albersmeier A."/>
            <person name="Kalinowski J."/>
            <person name="Ruckert C."/>
        </authorList>
    </citation>
    <scope>NUCLEOTIDE SEQUENCE</scope>
    <source>
        <strain evidence="2">CGMCC 1.12785</strain>
    </source>
</reference>
<dbReference type="Pfam" id="PF22765">
    <property type="entry name" value="DUF7010"/>
    <property type="match status" value="1"/>
</dbReference>
<protein>
    <submittedName>
        <fullName evidence="2">Uncharacterized protein</fullName>
    </submittedName>
</protein>
<evidence type="ECO:0000313" key="2">
    <source>
        <dbReference type="EMBL" id="GGA12105.1"/>
    </source>
</evidence>
<proteinExistence type="predicted"/>
<feature type="transmembrane region" description="Helical" evidence="1">
    <location>
        <begin position="78"/>
        <end position="95"/>
    </location>
</feature>
<gene>
    <name evidence="2" type="ORF">GCM10011333_13650</name>
</gene>
<comment type="caution">
    <text evidence="2">The sequence shown here is derived from an EMBL/GenBank/DDBJ whole genome shotgun (WGS) entry which is preliminary data.</text>
</comment>
<dbReference type="Proteomes" id="UP000616114">
    <property type="component" value="Unassembled WGS sequence"/>
</dbReference>
<reference evidence="2" key="2">
    <citation type="submission" date="2020-09" db="EMBL/GenBank/DDBJ databases">
        <authorList>
            <person name="Sun Q."/>
            <person name="Zhou Y."/>
        </authorList>
    </citation>
    <scope>NUCLEOTIDE SEQUENCE</scope>
    <source>
        <strain evidence="2">CGMCC 1.12785</strain>
    </source>
</reference>
<keyword evidence="1" id="KW-1133">Transmembrane helix</keyword>
<name>A0A8J2XKR6_9MICO</name>
<sequence>MNALATQTAMTVPIGLLVALALGISAPHLFFPAALAIVGAHYLPFVFLYGQKLFAVLGILMVLAGVVLTLGFPEYGIAGGWIGAALLLIFGFVLHRAPR</sequence>
<keyword evidence="1" id="KW-0812">Transmembrane</keyword>
<keyword evidence="1" id="KW-0472">Membrane</keyword>
<keyword evidence="3" id="KW-1185">Reference proteome</keyword>
<dbReference type="EMBL" id="BMFY01000005">
    <property type="protein sequence ID" value="GGA12105.1"/>
    <property type="molecule type" value="Genomic_DNA"/>
</dbReference>
<dbReference type="AlphaFoldDB" id="A0A8J2XKR6"/>
<feature type="transmembrane region" description="Helical" evidence="1">
    <location>
        <begin position="12"/>
        <end position="41"/>
    </location>
</feature>
<feature type="transmembrane region" description="Helical" evidence="1">
    <location>
        <begin position="53"/>
        <end position="72"/>
    </location>
</feature>
<accession>A0A8J2XKR6</accession>
<evidence type="ECO:0000313" key="3">
    <source>
        <dbReference type="Proteomes" id="UP000616114"/>
    </source>
</evidence>
<dbReference type="InterPro" id="IPR053824">
    <property type="entry name" value="DUF7010"/>
</dbReference>